<accession>F4LQI5</accession>
<dbReference type="InterPro" id="IPR013750">
    <property type="entry name" value="GHMP_kinase_C_dom"/>
</dbReference>
<feature type="domain" description="GHMP kinase N-terminal" evidence="11">
    <location>
        <begin position="99"/>
        <end position="176"/>
    </location>
</feature>
<dbReference type="Gene3D" id="3.30.70.890">
    <property type="entry name" value="GHMP kinase, C-terminal domain"/>
    <property type="match status" value="1"/>
</dbReference>
<keyword evidence="9" id="KW-0414">Isoprene biosynthesis</keyword>
<dbReference type="PANTHER" id="PTHR43527">
    <property type="entry name" value="4-DIPHOSPHOCYTIDYL-2-C-METHYL-D-ERYTHRITOL KINASE, CHLOROPLASTIC"/>
    <property type="match status" value="1"/>
</dbReference>
<keyword evidence="5 9" id="KW-0547">Nucleotide-binding</keyword>
<dbReference type="HOGENOM" id="CLU_053057_1_1_12"/>
<dbReference type="InterPro" id="IPR020568">
    <property type="entry name" value="Ribosomal_Su5_D2-typ_SF"/>
</dbReference>
<dbReference type="GO" id="GO:0019288">
    <property type="term" value="P:isopentenyl diphosphate biosynthetic process, methylerythritol 4-phosphate pathway"/>
    <property type="evidence" value="ECO:0007669"/>
    <property type="project" value="UniProtKB-UniRule"/>
</dbReference>
<evidence type="ECO:0000313" key="13">
    <source>
        <dbReference type="EMBL" id="AEE17194.1"/>
    </source>
</evidence>
<dbReference type="InterPro" id="IPR036554">
    <property type="entry name" value="GHMP_kinase_C_sf"/>
</dbReference>
<evidence type="ECO:0000256" key="7">
    <source>
        <dbReference type="ARBA" id="ARBA00022840"/>
    </source>
</evidence>
<sequence length="328" mass="35723">MSTRYYKKKSFSKNIRKVFDNFLIYCIIAELMLHDIHVSAPAKINIGLRVLPVRSDGYHDIESIFQTVPLYDELFIRTGNTAVRTCTVVCDGMDLPEHNTLTAAYDAFCSATGITDGVAVTLKKRIPSGAGLGGGSADAAAFIKALNVSFETKLTADVLHGIAGKVGSDVFFFLSGSSLVDAPDCSGCAVVTGRGEKVFPITPRTDLHFVLICPDVHSSTGEAYRLVDAYYASGHQDWNGPSREELYDVYKRPVKSWSFVNSFTEPLVQRYPLIGQALDDLVLNGASYVQMSGSGSAVFGVFEDSDKAVHACFVLGVKWKRCYTFASS</sequence>
<evidence type="ECO:0000256" key="6">
    <source>
        <dbReference type="ARBA" id="ARBA00022777"/>
    </source>
</evidence>
<dbReference type="Gene3D" id="3.30.230.10">
    <property type="match status" value="1"/>
</dbReference>
<comment type="pathway">
    <text evidence="9">Isoprenoid biosynthesis; isopentenyl diphosphate biosynthesis via DXP pathway; isopentenyl diphosphate from 1-deoxy-D-xylulose 5-phosphate: step 3/6.</text>
</comment>
<evidence type="ECO:0000256" key="10">
    <source>
        <dbReference type="SAM" id="Phobius"/>
    </source>
</evidence>
<dbReference type="InterPro" id="IPR004424">
    <property type="entry name" value="IspE"/>
</dbReference>
<dbReference type="SUPFAM" id="SSF55060">
    <property type="entry name" value="GHMP Kinase, C-terminal domain"/>
    <property type="match status" value="1"/>
</dbReference>
<comment type="function">
    <text evidence="9">Catalyzes the phosphorylation of the position 2 hydroxy group of 4-diphosphocytidyl-2C-methyl-D-erythritol.</text>
</comment>
<gene>
    <name evidence="9" type="primary">ispE</name>
    <name evidence="13" type="ordered locus">Trebr_1772</name>
</gene>
<feature type="transmembrane region" description="Helical" evidence="10">
    <location>
        <begin position="21"/>
        <end position="40"/>
    </location>
</feature>
<feature type="domain" description="GHMP kinase C-terminal" evidence="12">
    <location>
        <begin position="263"/>
        <end position="309"/>
    </location>
</feature>
<keyword evidence="10" id="KW-0812">Transmembrane</keyword>
<dbReference type="SUPFAM" id="SSF54211">
    <property type="entry name" value="Ribosomal protein S5 domain 2-like"/>
    <property type="match status" value="1"/>
</dbReference>
<keyword evidence="14" id="KW-1185">Reference proteome</keyword>
<dbReference type="EC" id="2.7.1.148" evidence="2 9"/>
<feature type="binding site" evidence="9">
    <location>
        <begin position="127"/>
        <end position="137"/>
    </location>
    <ligand>
        <name>ATP</name>
        <dbReference type="ChEBI" id="CHEBI:30616"/>
    </ligand>
</feature>
<name>F4LQI5_TREBD</name>
<evidence type="ECO:0000256" key="1">
    <source>
        <dbReference type="ARBA" id="ARBA00009684"/>
    </source>
</evidence>
<organism evidence="13 14">
    <name type="scientific">Treponema brennaborense (strain DSM 12168 / CIP 105900 / DD5/3)</name>
    <dbReference type="NCBI Taxonomy" id="906968"/>
    <lineage>
        <taxon>Bacteria</taxon>
        <taxon>Pseudomonadati</taxon>
        <taxon>Spirochaetota</taxon>
        <taxon>Spirochaetia</taxon>
        <taxon>Spirochaetales</taxon>
        <taxon>Treponemataceae</taxon>
        <taxon>Treponema</taxon>
    </lineage>
</organism>
<evidence type="ECO:0000256" key="9">
    <source>
        <dbReference type="HAMAP-Rule" id="MF_00061"/>
    </source>
</evidence>
<evidence type="ECO:0000256" key="3">
    <source>
        <dbReference type="ARBA" id="ARBA00017473"/>
    </source>
</evidence>
<dbReference type="STRING" id="906968.Trebr_1772"/>
<evidence type="ECO:0000256" key="8">
    <source>
        <dbReference type="ARBA" id="ARBA00032554"/>
    </source>
</evidence>
<evidence type="ECO:0000259" key="11">
    <source>
        <dbReference type="Pfam" id="PF00288"/>
    </source>
</evidence>
<dbReference type="Proteomes" id="UP000006546">
    <property type="component" value="Chromosome"/>
</dbReference>
<evidence type="ECO:0000256" key="2">
    <source>
        <dbReference type="ARBA" id="ARBA00012052"/>
    </source>
</evidence>
<dbReference type="EMBL" id="CP002696">
    <property type="protein sequence ID" value="AEE17194.1"/>
    <property type="molecule type" value="Genomic_DNA"/>
</dbReference>
<dbReference type="PIRSF" id="PIRSF010376">
    <property type="entry name" value="IspE"/>
    <property type="match status" value="1"/>
</dbReference>
<keyword evidence="10" id="KW-1133">Transmembrane helix</keyword>
<dbReference type="KEGG" id="tbe:Trebr_1772"/>
<evidence type="ECO:0000259" key="12">
    <source>
        <dbReference type="Pfam" id="PF08544"/>
    </source>
</evidence>
<evidence type="ECO:0000256" key="4">
    <source>
        <dbReference type="ARBA" id="ARBA00022679"/>
    </source>
</evidence>
<feature type="active site" evidence="9">
    <location>
        <position position="169"/>
    </location>
</feature>
<dbReference type="Pfam" id="PF08544">
    <property type="entry name" value="GHMP_kinases_C"/>
    <property type="match status" value="1"/>
</dbReference>
<comment type="catalytic activity">
    <reaction evidence="9">
        <text>4-CDP-2-C-methyl-D-erythritol + ATP = 4-CDP-2-C-methyl-D-erythritol 2-phosphate + ADP + H(+)</text>
        <dbReference type="Rhea" id="RHEA:18437"/>
        <dbReference type="ChEBI" id="CHEBI:15378"/>
        <dbReference type="ChEBI" id="CHEBI:30616"/>
        <dbReference type="ChEBI" id="CHEBI:57823"/>
        <dbReference type="ChEBI" id="CHEBI:57919"/>
        <dbReference type="ChEBI" id="CHEBI:456216"/>
        <dbReference type="EC" id="2.7.1.148"/>
    </reaction>
</comment>
<keyword evidence="7 9" id="KW-0067">ATP-binding</keyword>
<evidence type="ECO:0000313" key="14">
    <source>
        <dbReference type="Proteomes" id="UP000006546"/>
    </source>
</evidence>
<keyword evidence="10" id="KW-0472">Membrane</keyword>
<protein>
    <recommendedName>
        <fullName evidence="3 9">4-diphosphocytidyl-2-C-methyl-D-erythritol kinase</fullName>
        <shortName evidence="9">CMK</shortName>
        <ecNumber evidence="2 9">2.7.1.148</ecNumber>
    </recommendedName>
    <alternativeName>
        <fullName evidence="8 9">4-(cytidine-5'-diphospho)-2-C-methyl-D-erythritol kinase</fullName>
    </alternativeName>
</protein>
<proteinExistence type="inferred from homology"/>
<dbReference type="eggNOG" id="COG1947">
    <property type="taxonomic scope" value="Bacteria"/>
</dbReference>
<dbReference type="PANTHER" id="PTHR43527:SF2">
    <property type="entry name" value="4-DIPHOSPHOCYTIDYL-2-C-METHYL-D-ERYTHRITOL KINASE, CHLOROPLASTIC"/>
    <property type="match status" value="1"/>
</dbReference>
<dbReference type="GO" id="GO:0016114">
    <property type="term" value="P:terpenoid biosynthetic process"/>
    <property type="evidence" value="ECO:0007669"/>
    <property type="project" value="UniProtKB-UniRule"/>
</dbReference>
<comment type="similarity">
    <text evidence="1 9">Belongs to the GHMP kinase family. IspE subfamily.</text>
</comment>
<keyword evidence="4 9" id="KW-0808">Transferase</keyword>
<dbReference type="UniPathway" id="UPA00056">
    <property type="reaction ID" value="UER00094"/>
</dbReference>
<dbReference type="AlphaFoldDB" id="F4LQI5"/>
<dbReference type="InterPro" id="IPR006204">
    <property type="entry name" value="GHMP_kinase_N_dom"/>
</dbReference>
<keyword evidence="6 9" id="KW-0418">Kinase</keyword>
<dbReference type="GO" id="GO:0050515">
    <property type="term" value="F:4-(cytidine 5'-diphospho)-2-C-methyl-D-erythritol kinase activity"/>
    <property type="evidence" value="ECO:0007669"/>
    <property type="project" value="UniProtKB-UniRule"/>
</dbReference>
<feature type="active site" evidence="9">
    <location>
        <position position="43"/>
    </location>
</feature>
<dbReference type="InterPro" id="IPR014721">
    <property type="entry name" value="Ribsml_uS5_D2-typ_fold_subgr"/>
</dbReference>
<dbReference type="GO" id="GO:0005524">
    <property type="term" value="F:ATP binding"/>
    <property type="evidence" value="ECO:0007669"/>
    <property type="project" value="UniProtKB-UniRule"/>
</dbReference>
<dbReference type="HAMAP" id="MF_00061">
    <property type="entry name" value="IspE"/>
    <property type="match status" value="1"/>
</dbReference>
<dbReference type="NCBIfam" id="TIGR00154">
    <property type="entry name" value="ispE"/>
    <property type="match status" value="1"/>
</dbReference>
<dbReference type="Pfam" id="PF00288">
    <property type="entry name" value="GHMP_kinases_N"/>
    <property type="match status" value="1"/>
</dbReference>
<evidence type="ECO:0000256" key="5">
    <source>
        <dbReference type="ARBA" id="ARBA00022741"/>
    </source>
</evidence>
<reference evidence="14" key="1">
    <citation type="submission" date="2011-04" db="EMBL/GenBank/DDBJ databases">
        <title>The complete genome of Treponema brennaborense DSM 12168.</title>
        <authorList>
            <person name="Lucas S."/>
            <person name="Han J."/>
            <person name="Lapidus A."/>
            <person name="Bruce D."/>
            <person name="Goodwin L."/>
            <person name="Pitluck S."/>
            <person name="Peters L."/>
            <person name="Kyrpides N."/>
            <person name="Mavromatis K."/>
            <person name="Ivanova N."/>
            <person name="Mikhailova N."/>
            <person name="Pagani I."/>
            <person name="Teshima H."/>
            <person name="Detter J.C."/>
            <person name="Tapia R."/>
            <person name="Han C."/>
            <person name="Land M."/>
            <person name="Hauser L."/>
            <person name="Markowitz V."/>
            <person name="Cheng J.-F."/>
            <person name="Hugenholtz P."/>
            <person name="Woyke T."/>
            <person name="Wu D."/>
            <person name="Gronow S."/>
            <person name="Wellnitz S."/>
            <person name="Brambilla E."/>
            <person name="Klenk H.-P."/>
            <person name="Eisen J.A."/>
        </authorList>
    </citation>
    <scope>NUCLEOTIDE SEQUENCE [LARGE SCALE GENOMIC DNA]</scope>
    <source>
        <strain evidence="14">DSM 12168 / CIP 105900 / DD5/3</strain>
    </source>
</reference>